<gene>
    <name evidence="1" type="ORF">CLAFUR5_05828</name>
</gene>
<proteinExistence type="predicted"/>
<protein>
    <submittedName>
        <fullName evidence="1">Uncharacterized protein</fullName>
    </submittedName>
</protein>
<sequence>MAATGAKQTAEDMAALLLVIKEANKLMSKRKYECKHRRALTKAEVPKSTLLRVTPEHEKNATDLVQGIRSMVDEYRGEGDSPPEFWPYYDFLRDAKYIADFPGGLDKAMDLVKEFGLEYTEMCGLYGGDHPPSRGEMDYDSTMLLFYHTKVTAWTSTQLLEWELDLDVEGLLTGDPAVTRKTGGSYQSNRPPTRHFYYGHSITRGNIEAKMWPHTLRYLKALHAKKIACIVVPKVAGHRLSVELVDMIIEVSYDKAFTDTPLAISAADNDEKHRRYREE</sequence>
<accession>A0A9Q8P8Y8</accession>
<reference evidence="1" key="1">
    <citation type="submission" date="2021-12" db="EMBL/GenBank/DDBJ databases">
        <authorList>
            <person name="Zaccaron A."/>
            <person name="Stergiopoulos I."/>
        </authorList>
    </citation>
    <scope>NUCLEOTIDE SEQUENCE</scope>
    <source>
        <strain evidence="1">Race5_Kim</strain>
    </source>
</reference>
<reference evidence="1" key="2">
    <citation type="journal article" date="2022" name="Microb. Genom.">
        <title>A chromosome-scale genome assembly of the tomato pathogen Cladosporium fulvum reveals a compartmentalized genome architecture and the presence of a dispensable chromosome.</title>
        <authorList>
            <person name="Zaccaron A.Z."/>
            <person name="Chen L.H."/>
            <person name="Samaras A."/>
            <person name="Stergiopoulos I."/>
        </authorList>
    </citation>
    <scope>NUCLEOTIDE SEQUENCE</scope>
    <source>
        <strain evidence="1">Race5_Kim</strain>
    </source>
</reference>
<dbReference type="RefSeq" id="XP_047761959.1">
    <property type="nucleotide sequence ID" value="XM_047904976.1"/>
</dbReference>
<dbReference type="GeneID" id="71985706"/>
<dbReference type="KEGG" id="ffu:CLAFUR5_05828"/>
<dbReference type="AlphaFoldDB" id="A0A9Q8P8Y8"/>
<name>A0A9Q8P8Y8_PASFU</name>
<evidence type="ECO:0000313" key="2">
    <source>
        <dbReference type="Proteomes" id="UP000756132"/>
    </source>
</evidence>
<organism evidence="1 2">
    <name type="scientific">Passalora fulva</name>
    <name type="common">Tomato leaf mold</name>
    <name type="synonym">Cladosporium fulvum</name>
    <dbReference type="NCBI Taxonomy" id="5499"/>
    <lineage>
        <taxon>Eukaryota</taxon>
        <taxon>Fungi</taxon>
        <taxon>Dikarya</taxon>
        <taxon>Ascomycota</taxon>
        <taxon>Pezizomycotina</taxon>
        <taxon>Dothideomycetes</taxon>
        <taxon>Dothideomycetidae</taxon>
        <taxon>Mycosphaerellales</taxon>
        <taxon>Mycosphaerellaceae</taxon>
        <taxon>Fulvia</taxon>
    </lineage>
</organism>
<dbReference type="Proteomes" id="UP000756132">
    <property type="component" value="Chromosome 5"/>
</dbReference>
<dbReference type="EMBL" id="CP090167">
    <property type="protein sequence ID" value="UJO17593.1"/>
    <property type="molecule type" value="Genomic_DNA"/>
</dbReference>
<evidence type="ECO:0000313" key="1">
    <source>
        <dbReference type="EMBL" id="UJO17593.1"/>
    </source>
</evidence>
<dbReference type="OrthoDB" id="10551054at2759"/>
<keyword evidence="2" id="KW-1185">Reference proteome</keyword>